<gene>
    <name evidence="3" type="ORF">E7101_07690</name>
</gene>
<comment type="caution">
    <text evidence="3">The sequence shown here is derived from an EMBL/GenBank/DDBJ whole genome shotgun (WGS) entry which is preliminary data.</text>
</comment>
<dbReference type="InterPro" id="IPR002656">
    <property type="entry name" value="Acyl_transf_3_dom"/>
</dbReference>
<evidence type="ECO:0000256" key="1">
    <source>
        <dbReference type="SAM" id="Phobius"/>
    </source>
</evidence>
<keyword evidence="1" id="KW-0472">Membrane</keyword>
<proteinExistence type="predicted"/>
<feature type="transmembrane region" description="Helical" evidence="1">
    <location>
        <begin position="9"/>
        <end position="28"/>
    </location>
</feature>
<feature type="transmembrane region" description="Helical" evidence="1">
    <location>
        <begin position="61"/>
        <end position="84"/>
    </location>
</feature>
<protein>
    <recommendedName>
        <fullName evidence="2">Acyltransferase 3 domain-containing protein</fullName>
    </recommendedName>
</protein>
<dbReference type="Proteomes" id="UP000806522">
    <property type="component" value="Unassembled WGS sequence"/>
</dbReference>
<feature type="transmembrane region" description="Helical" evidence="1">
    <location>
        <begin position="104"/>
        <end position="129"/>
    </location>
</feature>
<evidence type="ECO:0000259" key="2">
    <source>
        <dbReference type="Pfam" id="PF01757"/>
    </source>
</evidence>
<dbReference type="PANTHER" id="PTHR37312:SF1">
    <property type="entry name" value="MEMBRANE-BOUND ACYLTRANSFERASE YKRP-RELATED"/>
    <property type="match status" value="1"/>
</dbReference>
<dbReference type="AlphaFoldDB" id="A0A9D5P069"/>
<evidence type="ECO:0000313" key="4">
    <source>
        <dbReference type="Proteomes" id="UP000806522"/>
    </source>
</evidence>
<feature type="domain" description="Acyltransferase 3" evidence="2">
    <location>
        <begin position="10"/>
        <end position="302"/>
    </location>
</feature>
<name>A0A9D5P069_XYLRU</name>
<feature type="transmembrane region" description="Helical" evidence="1">
    <location>
        <begin position="199"/>
        <end position="218"/>
    </location>
</feature>
<dbReference type="GO" id="GO:0016747">
    <property type="term" value="F:acyltransferase activity, transferring groups other than amino-acyl groups"/>
    <property type="evidence" value="ECO:0007669"/>
    <property type="project" value="InterPro"/>
</dbReference>
<evidence type="ECO:0000313" key="3">
    <source>
        <dbReference type="EMBL" id="MBE6270818.1"/>
    </source>
</evidence>
<feature type="transmembrane region" description="Helical" evidence="1">
    <location>
        <begin position="230"/>
        <end position="251"/>
    </location>
</feature>
<accession>A0A9D5P069</accession>
<sequence>MRADLGQRVAFIDVAKTICIMLMVIGHWTKDDTVFTYIYSFHMPALFVISGFLYRPHSWRMTLMAFAFPYFFFSMISLVVKLFLGELQIVELADPRFVFRIIHYRYGLEAGLFTGDWFLWALIGLRFMFGDISWLHYTRKFYLYLAIVATVYMTFEKHLISIDSLFRGYYIGRLVPCLPFFCLGLFLRKMDWKPCQVPRICIVMMFVSFLLIPTFNHALGIYDNSYGYSYLLYAANAMLVSVFVFVISDMVPTSKYIITFSKGTLVILGLHSPLLHILDRILPSDINILSPFITMLLCYYAILVCERYFPMLLGKVRK</sequence>
<dbReference type="InterPro" id="IPR052734">
    <property type="entry name" value="Nod_factor_acetyltransferase"/>
</dbReference>
<reference evidence="3" key="1">
    <citation type="submission" date="2019-04" db="EMBL/GenBank/DDBJ databases">
        <title>Evolution of Biomass-Degrading Anaerobic Consortia Revealed by Metagenomics.</title>
        <authorList>
            <person name="Peng X."/>
        </authorList>
    </citation>
    <scope>NUCLEOTIDE SEQUENCE</scope>
    <source>
        <strain evidence="3">SIG140</strain>
    </source>
</reference>
<feature type="transmembrane region" description="Helical" evidence="1">
    <location>
        <begin position="288"/>
        <end position="309"/>
    </location>
</feature>
<feature type="transmembrane region" description="Helical" evidence="1">
    <location>
        <begin position="34"/>
        <end position="54"/>
    </location>
</feature>
<dbReference type="PANTHER" id="PTHR37312">
    <property type="entry name" value="MEMBRANE-BOUND ACYLTRANSFERASE YKRP-RELATED"/>
    <property type="match status" value="1"/>
</dbReference>
<keyword evidence="1" id="KW-0812">Transmembrane</keyword>
<keyword evidence="1" id="KW-1133">Transmembrane helix</keyword>
<feature type="transmembrane region" description="Helical" evidence="1">
    <location>
        <begin position="141"/>
        <end position="162"/>
    </location>
</feature>
<dbReference type="Pfam" id="PF01757">
    <property type="entry name" value="Acyl_transf_3"/>
    <property type="match status" value="1"/>
</dbReference>
<organism evidence="3 4">
    <name type="scientific">Xylanibacter ruminicola</name>
    <name type="common">Prevotella ruminicola</name>
    <dbReference type="NCBI Taxonomy" id="839"/>
    <lineage>
        <taxon>Bacteria</taxon>
        <taxon>Pseudomonadati</taxon>
        <taxon>Bacteroidota</taxon>
        <taxon>Bacteroidia</taxon>
        <taxon>Bacteroidales</taxon>
        <taxon>Prevotellaceae</taxon>
        <taxon>Xylanibacter</taxon>
    </lineage>
</organism>
<feature type="transmembrane region" description="Helical" evidence="1">
    <location>
        <begin position="168"/>
        <end position="187"/>
    </location>
</feature>
<feature type="transmembrane region" description="Helical" evidence="1">
    <location>
        <begin position="263"/>
        <end position="282"/>
    </location>
</feature>
<dbReference type="EMBL" id="SUYC01000007">
    <property type="protein sequence ID" value="MBE6270818.1"/>
    <property type="molecule type" value="Genomic_DNA"/>
</dbReference>